<dbReference type="Proteomes" id="UP000326852">
    <property type="component" value="Unassembled WGS sequence"/>
</dbReference>
<dbReference type="Gene3D" id="3.30.70.100">
    <property type="match status" value="1"/>
</dbReference>
<evidence type="ECO:0000259" key="1">
    <source>
        <dbReference type="Pfam" id="PF07110"/>
    </source>
</evidence>
<dbReference type="SUPFAM" id="SSF54909">
    <property type="entry name" value="Dimeric alpha+beta barrel"/>
    <property type="match status" value="1"/>
</dbReference>
<keyword evidence="3" id="KW-1185">Reference proteome</keyword>
<dbReference type="InterPro" id="IPR011008">
    <property type="entry name" value="Dimeric_a/b-barrel"/>
</dbReference>
<sequence length="98" mass="11096">MQTLVVLYGHPLDHDAFRHHFTTVHLPLARNIPGIRNYRHSHQLTGTEGTAPYFALFEADFDDERAMREAMTTAEGQLANADIPHFASGGVTVFTYRR</sequence>
<dbReference type="Pfam" id="PF07110">
    <property type="entry name" value="EthD"/>
    <property type="match status" value="1"/>
</dbReference>
<dbReference type="RefSeq" id="WP_152271285.1">
    <property type="nucleotide sequence ID" value="NZ_VTFX01000001.1"/>
</dbReference>
<organism evidence="2 3">
    <name type="scientific">Arthrobacter yangruifuii</name>
    <dbReference type="NCBI Taxonomy" id="2606616"/>
    <lineage>
        <taxon>Bacteria</taxon>
        <taxon>Bacillati</taxon>
        <taxon>Actinomycetota</taxon>
        <taxon>Actinomycetes</taxon>
        <taxon>Micrococcales</taxon>
        <taxon>Micrococcaceae</taxon>
        <taxon>Arthrobacter</taxon>
    </lineage>
</organism>
<comment type="caution">
    <text evidence="2">The sequence shown here is derived from an EMBL/GenBank/DDBJ whole genome shotgun (WGS) entry which is preliminary data.</text>
</comment>
<dbReference type="GO" id="GO:0016491">
    <property type="term" value="F:oxidoreductase activity"/>
    <property type="evidence" value="ECO:0007669"/>
    <property type="project" value="InterPro"/>
</dbReference>
<dbReference type="NCBIfam" id="TIGR02118">
    <property type="entry name" value="EthD family reductase"/>
    <property type="match status" value="1"/>
</dbReference>
<protein>
    <submittedName>
        <fullName evidence="2">EthD family reductase</fullName>
    </submittedName>
</protein>
<reference evidence="2 3" key="1">
    <citation type="submission" date="2019-08" db="EMBL/GenBank/DDBJ databases">
        <title>Arthrobacter sp. nov., isolated from plateau pika and Tibetan wild ass.</title>
        <authorList>
            <person name="Ge Y."/>
        </authorList>
    </citation>
    <scope>NUCLEOTIDE SEQUENCE [LARGE SCALE GENOMIC DNA]</scope>
    <source>
        <strain evidence="2 3">785</strain>
    </source>
</reference>
<gene>
    <name evidence="2" type="ORF">GD627_02955</name>
</gene>
<evidence type="ECO:0000313" key="3">
    <source>
        <dbReference type="Proteomes" id="UP000326852"/>
    </source>
</evidence>
<evidence type="ECO:0000313" key="2">
    <source>
        <dbReference type="EMBL" id="KAD4060045.1"/>
    </source>
</evidence>
<feature type="domain" description="EthD" evidence="1">
    <location>
        <begin position="10"/>
        <end position="88"/>
    </location>
</feature>
<name>A0A5N6MS84_9MICC</name>
<dbReference type="AlphaFoldDB" id="A0A5N6MS84"/>
<proteinExistence type="predicted"/>
<dbReference type="InterPro" id="IPR009799">
    <property type="entry name" value="EthD_dom"/>
</dbReference>
<dbReference type="EMBL" id="VTFX01000001">
    <property type="protein sequence ID" value="KAD4060045.1"/>
    <property type="molecule type" value="Genomic_DNA"/>
</dbReference>
<accession>A0A5N6MS84</accession>